<dbReference type="SUPFAM" id="SSF103088">
    <property type="entry name" value="OmpA-like"/>
    <property type="match status" value="1"/>
</dbReference>
<evidence type="ECO:0000256" key="6">
    <source>
        <dbReference type="SAM" id="SignalP"/>
    </source>
</evidence>
<dbReference type="InterPro" id="IPR006664">
    <property type="entry name" value="OMP_bac"/>
</dbReference>
<feature type="region of interest" description="Disordered" evidence="5">
    <location>
        <begin position="46"/>
        <end position="101"/>
    </location>
</feature>
<evidence type="ECO:0000256" key="1">
    <source>
        <dbReference type="ARBA" id="ARBA00004442"/>
    </source>
</evidence>
<keyword evidence="2 4" id="KW-0472">Membrane</keyword>
<comment type="subcellular location">
    <subcellularLocation>
        <location evidence="1">Cell outer membrane</location>
    </subcellularLocation>
</comment>
<feature type="compositionally biased region" description="Basic and acidic residues" evidence="5">
    <location>
        <begin position="46"/>
        <end position="60"/>
    </location>
</feature>
<dbReference type="Gene3D" id="3.30.1330.60">
    <property type="entry name" value="OmpA-like domain"/>
    <property type="match status" value="1"/>
</dbReference>
<keyword evidence="3" id="KW-0998">Cell outer membrane</keyword>
<keyword evidence="9" id="KW-1185">Reference proteome</keyword>
<evidence type="ECO:0000259" key="7">
    <source>
        <dbReference type="PROSITE" id="PS51123"/>
    </source>
</evidence>
<dbReference type="PANTHER" id="PTHR30329">
    <property type="entry name" value="STATOR ELEMENT OF FLAGELLAR MOTOR COMPLEX"/>
    <property type="match status" value="1"/>
</dbReference>
<dbReference type="EMBL" id="QVID01000001">
    <property type="protein sequence ID" value="RFN58738.1"/>
    <property type="molecule type" value="Genomic_DNA"/>
</dbReference>
<feature type="region of interest" description="Disordered" evidence="5">
    <location>
        <begin position="405"/>
        <end position="429"/>
    </location>
</feature>
<feature type="signal peptide" evidence="6">
    <location>
        <begin position="1"/>
        <end position="22"/>
    </location>
</feature>
<organism evidence="8 9">
    <name type="scientific">Marixanthomonas ophiurae</name>
    <dbReference type="NCBI Taxonomy" id="387659"/>
    <lineage>
        <taxon>Bacteria</taxon>
        <taxon>Pseudomonadati</taxon>
        <taxon>Bacteroidota</taxon>
        <taxon>Flavobacteriia</taxon>
        <taxon>Flavobacteriales</taxon>
        <taxon>Flavobacteriaceae</taxon>
        <taxon>Marixanthomonas</taxon>
    </lineage>
</organism>
<dbReference type="PROSITE" id="PS51123">
    <property type="entry name" value="OMPA_2"/>
    <property type="match status" value="1"/>
</dbReference>
<evidence type="ECO:0000256" key="3">
    <source>
        <dbReference type="ARBA" id="ARBA00023237"/>
    </source>
</evidence>
<feature type="compositionally biased region" description="Basic residues" evidence="5">
    <location>
        <begin position="69"/>
        <end position="83"/>
    </location>
</feature>
<dbReference type="InterPro" id="IPR050330">
    <property type="entry name" value="Bact_OuterMem_StrucFunc"/>
</dbReference>
<feature type="compositionally biased region" description="Polar residues" evidence="5">
    <location>
        <begin position="416"/>
        <end position="426"/>
    </location>
</feature>
<name>A0A3E1Q9D8_9FLAO</name>
<feature type="domain" description="OmpA-like" evidence="7">
    <location>
        <begin position="321"/>
        <end position="436"/>
    </location>
</feature>
<evidence type="ECO:0000256" key="5">
    <source>
        <dbReference type="SAM" id="MobiDB-lite"/>
    </source>
</evidence>
<evidence type="ECO:0000256" key="2">
    <source>
        <dbReference type="ARBA" id="ARBA00023136"/>
    </source>
</evidence>
<protein>
    <submittedName>
        <fullName evidence="8">OmpA family protein</fullName>
    </submittedName>
</protein>
<evidence type="ECO:0000313" key="8">
    <source>
        <dbReference type="EMBL" id="RFN58738.1"/>
    </source>
</evidence>
<dbReference type="InterPro" id="IPR006665">
    <property type="entry name" value="OmpA-like"/>
</dbReference>
<dbReference type="InterPro" id="IPR036737">
    <property type="entry name" value="OmpA-like_sf"/>
</dbReference>
<dbReference type="OrthoDB" id="9800869at2"/>
<reference evidence="8 9" key="1">
    <citation type="journal article" date="2007" name="Int. J. Syst. Evol. Microbiol.">
        <title>Marixanthomonas ophiurae gen. nov., sp. nov., a marine bacterium of the family Flavobacteriaceae isolated from a deep-sea brittle star.</title>
        <authorList>
            <person name="Romanenko L.A."/>
            <person name="Uchino M."/>
            <person name="Frolova G.M."/>
            <person name="Mikhailov V.V."/>
        </authorList>
    </citation>
    <scope>NUCLEOTIDE SEQUENCE [LARGE SCALE GENOMIC DNA]</scope>
    <source>
        <strain evidence="8 9">KMM 3046</strain>
    </source>
</reference>
<evidence type="ECO:0000313" key="9">
    <source>
        <dbReference type="Proteomes" id="UP000261082"/>
    </source>
</evidence>
<dbReference type="GO" id="GO:0009279">
    <property type="term" value="C:cell outer membrane"/>
    <property type="evidence" value="ECO:0007669"/>
    <property type="project" value="UniProtKB-SubCell"/>
</dbReference>
<proteinExistence type="predicted"/>
<accession>A0A3E1Q9D8</accession>
<keyword evidence="6" id="KW-0732">Signal</keyword>
<dbReference type="PANTHER" id="PTHR30329:SF21">
    <property type="entry name" value="LIPOPROTEIN YIAD-RELATED"/>
    <property type="match status" value="1"/>
</dbReference>
<dbReference type="AlphaFoldDB" id="A0A3E1Q9D8"/>
<dbReference type="Proteomes" id="UP000261082">
    <property type="component" value="Unassembled WGS sequence"/>
</dbReference>
<sequence length="436" mass="48478">MKTIKVLSILFLFIGATTTTQAQFWKKLGEKVGDAAERGVQRTIERRVETETTKSTDRTLDTIIEAPKKSKKEKRKERKKKKNNGGNIIGGDANTEQTNSPNETVVNSNFDFTPGNIVIFEDNFSRDNLGDFPANWDSNGSAELVNINGEKWLRLGNKATILPILNNPLPENYTIQFDLFTEGVDKKTSSQAFFKLLLHDNKGFQKPTSFSMVELSPCQFIESQGVIEKQVNGSREIRNKIGKDYRDVIVGKSKISVAVNKTRMRVWLNEEKIVDVPRLVPEDANNFKLYTTGLRDNGTNDKIYIANFSMAKSGEDNRSKLLTEGRLSTNAILFNTGSATIKSGSETILKEVGEAMQSAPNIRIMIVGHTDADGDASSNLKLSDERAKSVRKALVDQYGINVGRIQTDGKGESNPVADNNSSTGKTQNRRVEFIKL</sequence>
<dbReference type="CDD" id="cd07185">
    <property type="entry name" value="OmpA_C-like"/>
    <property type="match status" value="1"/>
</dbReference>
<evidence type="ECO:0000256" key="4">
    <source>
        <dbReference type="PROSITE-ProRule" id="PRU00473"/>
    </source>
</evidence>
<dbReference type="Pfam" id="PF00691">
    <property type="entry name" value="OmpA"/>
    <property type="match status" value="1"/>
</dbReference>
<comment type="caution">
    <text evidence="8">The sequence shown here is derived from an EMBL/GenBank/DDBJ whole genome shotgun (WGS) entry which is preliminary data.</text>
</comment>
<feature type="chain" id="PRO_5017560177" evidence="6">
    <location>
        <begin position="23"/>
        <end position="436"/>
    </location>
</feature>
<dbReference type="PRINTS" id="PR01021">
    <property type="entry name" value="OMPADOMAIN"/>
</dbReference>
<gene>
    <name evidence="8" type="ORF">DZ858_01260</name>
</gene>
<dbReference type="RefSeq" id="WP_117157762.1">
    <property type="nucleotide sequence ID" value="NZ_QVID01000001.1"/>
</dbReference>